<dbReference type="Pfam" id="PF11751">
    <property type="entry name" value="PorP_SprF"/>
    <property type="match status" value="1"/>
</dbReference>
<sequence length="342" mass="37337">MKPSKRNNIDILGGYKAEFSSEHAHMKKLLFLLLVGAGVPVFAQQDIQFTQFMNNRLYYNPGVAGSSGSICITGMHRSQWVGFENAPVTQNLNVDVPIKLLHGGVYLNIVNDQIGFFQNVYAGLGYAYQMEMGEGTLGIGVAVDIYTNQIKSGESYIVPDPGAGLDPSIINQGTSGTAIDGTFGIYYQGGPMWFGASTRRLIGATTEFDSQAGSVTELQHTRHYFLMGGYDIPLSGTNIVLTPAAMVKFDESALNPQADINLSAMYNNQIWGGVTYRVQDAISLMAGYRILPELQLAYSYDLTTSDLNSSSSGSHEISVNYCFKIAIPERKPGRYANPTWLL</sequence>
<organism evidence="1 2">
    <name type="scientific">Phaeocystidibacter luteus</name>
    <dbReference type="NCBI Taxonomy" id="911197"/>
    <lineage>
        <taxon>Bacteria</taxon>
        <taxon>Pseudomonadati</taxon>
        <taxon>Bacteroidota</taxon>
        <taxon>Flavobacteriia</taxon>
        <taxon>Flavobacteriales</taxon>
        <taxon>Phaeocystidibacteraceae</taxon>
        <taxon>Phaeocystidibacter</taxon>
    </lineage>
</organism>
<dbReference type="NCBIfam" id="TIGR03519">
    <property type="entry name" value="T9SS_PorP_fam"/>
    <property type="match status" value="1"/>
</dbReference>
<dbReference type="EMBL" id="WBVO01000003">
    <property type="protein sequence ID" value="KAB2813680.1"/>
    <property type="molecule type" value="Genomic_DNA"/>
</dbReference>
<comment type="caution">
    <text evidence="1">The sequence shown here is derived from an EMBL/GenBank/DDBJ whole genome shotgun (WGS) entry which is preliminary data.</text>
</comment>
<accession>A0A6N6RKP4</accession>
<dbReference type="Proteomes" id="UP000468650">
    <property type="component" value="Unassembled WGS sequence"/>
</dbReference>
<evidence type="ECO:0000313" key="2">
    <source>
        <dbReference type="Proteomes" id="UP000468650"/>
    </source>
</evidence>
<gene>
    <name evidence="1" type="ORF">F8C67_05835</name>
</gene>
<dbReference type="AlphaFoldDB" id="A0A6N6RKP4"/>
<dbReference type="InterPro" id="IPR019861">
    <property type="entry name" value="PorP/SprF_Bacteroidetes"/>
</dbReference>
<keyword evidence="2" id="KW-1185">Reference proteome</keyword>
<name>A0A6N6RKP4_9FLAO</name>
<dbReference type="RefSeq" id="WP_170266377.1">
    <property type="nucleotide sequence ID" value="NZ_WBVO01000003.1"/>
</dbReference>
<protein>
    <submittedName>
        <fullName evidence="1">Type IX secretion system membrane protein PorP/SprF</fullName>
    </submittedName>
</protein>
<evidence type="ECO:0000313" key="1">
    <source>
        <dbReference type="EMBL" id="KAB2813680.1"/>
    </source>
</evidence>
<proteinExistence type="predicted"/>
<reference evidence="1 2" key="1">
    <citation type="submission" date="2019-09" db="EMBL/GenBank/DDBJ databases">
        <title>Genomes of family Cryomorphaceae.</title>
        <authorList>
            <person name="Bowman J.P."/>
        </authorList>
    </citation>
    <scope>NUCLEOTIDE SEQUENCE [LARGE SCALE GENOMIC DNA]</scope>
    <source>
        <strain evidence="1 2">LMG 25704</strain>
    </source>
</reference>